<gene>
    <name evidence="2" type="ORF">N7468_007681</name>
</gene>
<dbReference type="GeneID" id="83204280"/>
<keyword evidence="3" id="KW-1185">Reference proteome</keyword>
<dbReference type="OrthoDB" id="3890746at2759"/>
<keyword evidence="1" id="KW-1133">Transmembrane helix</keyword>
<protein>
    <submittedName>
        <fullName evidence="2">Uncharacterized protein</fullName>
    </submittedName>
</protein>
<feature type="transmembrane region" description="Helical" evidence="1">
    <location>
        <begin position="83"/>
        <end position="105"/>
    </location>
</feature>
<proteinExistence type="predicted"/>
<keyword evidence="1" id="KW-0472">Membrane</keyword>
<reference evidence="2" key="1">
    <citation type="submission" date="2022-11" db="EMBL/GenBank/DDBJ databases">
        <authorList>
            <person name="Petersen C."/>
        </authorList>
    </citation>
    <scope>NUCLEOTIDE SEQUENCE</scope>
    <source>
        <strain evidence="2">IBT 19713</strain>
    </source>
</reference>
<sequence>MSSGSSSTAGSNAYSSDMVEADFLKRNRVLHVARLGLSFALLAGSIAVIACEAIPYNHYKSTVKWASVGLDLWPPNLDIRPSIAAIACGCVIAALNLIYFVVAVLPSPYSRIQLLNGYSSASAIAGFITALVGILFSIYLPSSTYPTGYTRNETLQSWTCKWSSYDGDTTAPSHFSRDCHDSRAGFALLYVLLALEICMGFGALAGAWFQKSVGRRREEQLQLEKLEIATKQAYRA</sequence>
<dbReference type="RefSeq" id="XP_058329867.1">
    <property type="nucleotide sequence ID" value="XM_058476977.1"/>
</dbReference>
<dbReference type="EMBL" id="JAPQKS010000005">
    <property type="protein sequence ID" value="KAJ5226456.1"/>
    <property type="molecule type" value="Genomic_DNA"/>
</dbReference>
<dbReference type="AlphaFoldDB" id="A0A9W9NUH9"/>
<evidence type="ECO:0000256" key="1">
    <source>
        <dbReference type="SAM" id="Phobius"/>
    </source>
</evidence>
<reference evidence="2" key="2">
    <citation type="journal article" date="2023" name="IMA Fungus">
        <title>Comparative genomic study of the Penicillium genus elucidates a diverse pangenome and 15 lateral gene transfer events.</title>
        <authorList>
            <person name="Petersen C."/>
            <person name="Sorensen T."/>
            <person name="Nielsen M.R."/>
            <person name="Sondergaard T.E."/>
            <person name="Sorensen J.L."/>
            <person name="Fitzpatrick D.A."/>
            <person name="Frisvad J.C."/>
            <person name="Nielsen K.L."/>
        </authorList>
    </citation>
    <scope>NUCLEOTIDE SEQUENCE</scope>
    <source>
        <strain evidence="2">IBT 19713</strain>
    </source>
</reference>
<organism evidence="2 3">
    <name type="scientific">Penicillium chermesinum</name>
    <dbReference type="NCBI Taxonomy" id="63820"/>
    <lineage>
        <taxon>Eukaryota</taxon>
        <taxon>Fungi</taxon>
        <taxon>Dikarya</taxon>
        <taxon>Ascomycota</taxon>
        <taxon>Pezizomycotina</taxon>
        <taxon>Eurotiomycetes</taxon>
        <taxon>Eurotiomycetidae</taxon>
        <taxon>Eurotiales</taxon>
        <taxon>Aspergillaceae</taxon>
        <taxon>Penicillium</taxon>
    </lineage>
</organism>
<evidence type="ECO:0000313" key="2">
    <source>
        <dbReference type="EMBL" id="KAJ5226456.1"/>
    </source>
</evidence>
<evidence type="ECO:0000313" key="3">
    <source>
        <dbReference type="Proteomes" id="UP001150941"/>
    </source>
</evidence>
<comment type="caution">
    <text evidence="2">The sequence shown here is derived from an EMBL/GenBank/DDBJ whole genome shotgun (WGS) entry which is preliminary data.</text>
</comment>
<name>A0A9W9NUH9_9EURO</name>
<feature type="transmembrane region" description="Helical" evidence="1">
    <location>
        <begin position="187"/>
        <end position="209"/>
    </location>
</feature>
<feature type="transmembrane region" description="Helical" evidence="1">
    <location>
        <begin position="117"/>
        <end position="140"/>
    </location>
</feature>
<dbReference type="Proteomes" id="UP001150941">
    <property type="component" value="Unassembled WGS sequence"/>
</dbReference>
<feature type="transmembrane region" description="Helical" evidence="1">
    <location>
        <begin position="35"/>
        <end position="56"/>
    </location>
</feature>
<accession>A0A9W9NUH9</accession>
<keyword evidence="1" id="KW-0812">Transmembrane</keyword>